<keyword evidence="5" id="KW-0812">Transmembrane</keyword>
<dbReference type="Proteomes" id="UP000636800">
    <property type="component" value="Chromosome 5"/>
</dbReference>
<dbReference type="InterPro" id="IPR001675">
    <property type="entry name" value="Glyco_trans_29"/>
</dbReference>
<comment type="similarity">
    <text evidence="2">Belongs to the glycosyltransferase 29 family.</text>
</comment>
<sequence length="389" mass="43755">MKRRLRSSIFLFFFLAVITMFSFGSVLRRGFRGLPQFDDAALLYSSLHASILFMSTEDPGADDLMRDVDALLSSDLTFSDIGFGRDHLPALYLRGTLPATSASRIRFPIRIGIPRDFGIVPVIRRSLRKWLANTQFDAEILSHLPHLVKAPLDAYNHRAYSGQLYASCAVVGNSGILLGSGHGSRIDGHSLVIRLNNARIAGYQDDVGGKTSISFLNSNILHLCFQRVDCFCQPYGDSVPIVMYVCQASHFVDYVVCNSSHKAPLLVTDARFDALCARIVKYYSLKLFVEETRKHPAEWIDVHDEKLFHYSSGMQAVILALGICKQVSVFGFGKSKAAKHHYHTNQKMELGLHDFRAEYAFYKDLVERPQVVPFLKNSSFKIPPVTFYN</sequence>
<evidence type="ECO:0000256" key="3">
    <source>
        <dbReference type="ARBA" id="ARBA00022676"/>
    </source>
</evidence>
<evidence type="ECO:0000256" key="9">
    <source>
        <dbReference type="ARBA" id="ARBA00023136"/>
    </source>
</evidence>
<accession>A0A835R5T0</accession>
<dbReference type="GO" id="GO:0008373">
    <property type="term" value="F:sialyltransferase activity"/>
    <property type="evidence" value="ECO:0007669"/>
    <property type="project" value="InterPro"/>
</dbReference>
<dbReference type="OrthoDB" id="4966at2759"/>
<dbReference type="GO" id="GO:0000139">
    <property type="term" value="C:Golgi membrane"/>
    <property type="evidence" value="ECO:0007669"/>
    <property type="project" value="UniProtKB-SubCell"/>
</dbReference>
<keyword evidence="12" id="KW-1185">Reference proteome</keyword>
<gene>
    <name evidence="11" type="ORF">HPP92_011490</name>
</gene>
<evidence type="ECO:0000256" key="2">
    <source>
        <dbReference type="ARBA" id="ARBA00006003"/>
    </source>
</evidence>
<keyword evidence="6" id="KW-0735">Signal-anchor</keyword>
<evidence type="ECO:0000256" key="6">
    <source>
        <dbReference type="ARBA" id="ARBA00022968"/>
    </source>
</evidence>
<evidence type="ECO:0000256" key="8">
    <source>
        <dbReference type="ARBA" id="ARBA00023034"/>
    </source>
</evidence>
<evidence type="ECO:0000256" key="10">
    <source>
        <dbReference type="ARBA" id="ARBA00023180"/>
    </source>
</evidence>
<organism evidence="11 12">
    <name type="scientific">Vanilla planifolia</name>
    <name type="common">Vanilla</name>
    <dbReference type="NCBI Taxonomy" id="51239"/>
    <lineage>
        <taxon>Eukaryota</taxon>
        <taxon>Viridiplantae</taxon>
        <taxon>Streptophyta</taxon>
        <taxon>Embryophyta</taxon>
        <taxon>Tracheophyta</taxon>
        <taxon>Spermatophyta</taxon>
        <taxon>Magnoliopsida</taxon>
        <taxon>Liliopsida</taxon>
        <taxon>Asparagales</taxon>
        <taxon>Orchidaceae</taxon>
        <taxon>Vanilloideae</taxon>
        <taxon>Vanilleae</taxon>
        <taxon>Vanilla</taxon>
    </lineage>
</organism>
<dbReference type="AlphaFoldDB" id="A0A835R5T0"/>
<keyword evidence="4" id="KW-0808">Transferase</keyword>
<keyword evidence="10" id="KW-0325">Glycoprotein</keyword>
<keyword evidence="3" id="KW-0328">Glycosyltransferase</keyword>
<dbReference type="PANTHER" id="PTHR46779:SF1">
    <property type="entry name" value="BETA-1,6-GALACTOSYLTRANSFERASE GALT29A"/>
    <property type="match status" value="1"/>
</dbReference>
<evidence type="ECO:0000313" key="12">
    <source>
        <dbReference type="Proteomes" id="UP000636800"/>
    </source>
</evidence>
<reference evidence="11 12" key="1">
    <citation type="journal article" date="2020" name="Nat. Food">
        <title>A phased Vanilla planifolia genome enables genetic improvement of flavour and production.</title>
        <authorList>
            <person name="Hasing T."/>
            <person name="Tang H."/>
            <person name="Brym M."/>
            <person name="Khazi F."/>
            <person name="Huang T."/>
            <person name="Chambers A.H."/>
        </authorList>
    </citation>
    <scope>NUCLEOTIDE SEQUENCE [LARGE SCALE GENOMIC DNA]</scope>
    <source>
        <tissue evidence="11">Leaf</tissue>
    </source>
</reference>
<evidence type="ECO:0000256" key="1">
    <source>
        <dbReference type="ARBA" id="ARBA00004323"/>
    </source>
</evidence>
<name>A0A835R5T0_VANPL</name>
<keyword evidence="7" id="KW-1133">Transmembrane helix</keyword>
<dbReference type="CDD" id="cd19952">
    <property type="entry name" value="GT29"/>
    <property type="match status" value="1"/>
</dbReference>
<dbReference type="PANTHER" id="PTHR46779">
    <property type="entry name" value="BETA-1,6-GALACTOSYLTRANSFERASE GALT29A"/>
    <property type="match status" value="1"/>
</dbReference>
<comment type="caution">
    <text evidence="11">The sequence shown here is derived from an EMBL/GenBank/DDBJ whole genome shotgun (WGS) entry which is preliminary data.</text>
</comment>
<evidence type="ECO:0000256" key="4">
    <source>
        <dbReference type="ARBA" id="ARBA00022679"/>
    </source>
</evidence>
<protein>
    <submittedName>
        <fullName evidence="11">Uncharacterized protein</fullName>
    </submittedName>
</protein>
<keyword evidence="9" id="KW-0472">Membrane</keyword>
<dbReference type="Gene3D" id="3.90.1480.20">
    <property type="entry name" value="Glycosyl transferase family 29"/>
    <property type="match status" value="1"/>
</dbReference>
<comment type="subcellular location">
    <subcellularLocation>
        <location evidence="1">Golgi apparatus membrane</location>
        <topology evidence="1">Single-pass type II membrane protein</topology>
    </subcellularLocation>
</comment>
<dbReference type="Pfam" id="PF00777">
    <property type="entry name" value="Glyco_transf_29"/>
    <property type="match status" value="1"/>
</dbReference>
<dbReference type="InterPro" id="IPR038578">
    <property type="entry name" value="GT29-like_sf"/>
</dbReference>
<evidence type="ECO:0000313" key="11">
    <source>
        <dbReference type="EMBL" id="KAG0480632.1"/>
    </source>
</evidence>
<keyword evidence="8" id="KW-0333">Golgi apparatus</keyword>
<proteinExistence type="inferred from homology"/>
<dbReference type="EMBL" id="JADCNL010000005">
    <property type="protein sequence ID" value="KAG0480632.1"/>
    <property type="molecule type" value="Genomic_DNA"/>
</dbReference>
<evidence type="ECO:0000256" key="7">
    <source>
        <dbReference type="ARBA" id="ARBA00022989"/>
    </source>
</evidence>
<evidence type="ECO:0000256" key="5">
    <source>
        <dbReference type="ARBA" id="ARBA00022692"/>
    </source>
</evidence>